<gene>
    <name evidence="1" type="ORF">D9758_017661</name>
</gene>
<comment type="caution">
    <text evidence="1">The sequence shown here is derived from an EMBL/GenBank/DDBJ whole genome shotgun (WGS) entry which is preliminary data.</text>
</comment>
<dbReference type="Gene3D" id="2.40.50.140">
    <property type="entry name" value="Nucleic acid-binding proteins"/>
    <property type="match status" value="1"/>
</dbReference>
<evidence type="ECO:0000313" key="2">
    <source>
        <dbReference type="Proteomes" id="UP000559256"/>
    </source>
</evidence>
<dbReference type="Proteomes" id="UP000559256">
    <property type="component" value="Unassembled WGS sequence"/>
</dbReference>
<proteinExistence type="predicted"/>
<evidence type="ECO:0000313" key="1">
    <source>
        <dbReference type="EMBL" id="KAF5334076.1"/>
    </source>
</evidence>
<evidence type="ECO:0008006" key="3">
    <source>
        <dbReference type="Google" id="ProtNLM"/>
    </source>
</evidence>
<protein>
    <recommendedName>
        <fullName evidence="3">MCM OB domain-containing protein</fullName>
    </recommendedName>
</protein>
<dbReference type="OrthoDB" id="3252172at2759"/>
<organism evidence="1 2">
    <name type="scientific">Tetrapyrgos nigripes</name>
    <dbReference type="NCBI Taxonomy" id="182062"/>
    <lineage>
        <taxon>Eukaryota</taxon>
        <taxon>Fungi</taxon>
        <taxon>Dikarya</taxon>
        <taxon>Basidiomycota</taxon>
        <taxon>Agaricomycotina</taxon>
        <taxon>Agaricomycetes</taxon>
        <taxon>Agaricomycetidae</taxon>
        <taxon>Agaricales</taxon>
        <taxon>Marasmiineae</taxon>
        <taxon>Marasmiaceae</taxon>
        <taxon>Tetrapyrgos</taxon>
    </lineage>
</organism>
<sequence>MRSTSVSSRFDSAMDTVLKEFMLEIAERDTEESRDGIEGQVAYDEIGEIMGKVYKVRPFDVRGVNMKELNPSDTEKLVSISGLIIRTTSIIHPRYESRKREKIAEPGRCPRDVCAGGGSMELVQIDATLPTAKSRVSKKHQTLYTTSMGKPGDRIVVTGIFRSPADT</sequence>
<keyword evidence="2" id="KW-1185">Reference proteome</keyword>
<reference evidence="1 2" key="1">
    <citation type="journal article" date="2020" name="ISME J.">
        <title>Uncovering the hidden diversity of litter-decomposition mechanisms in mushroom-forming fungi.</title>
        <authorList>
            <person name="Floudas D."/>
            <person name="Bentzer J."/>
            <person name="Ahren D."/>
            <person name="Johansson T."/>
            <person name="Persson P."/>
            <person name="Tunlid A."/>
        </authorList>
    </citation>
    <scope>NUCLEOTIDE SEQUENCE [LARGE SCALE GENOMIC DNA]</scope>
    <source>
        <strain evidence="1 2">CBS 291.85</strain>
    </source>
</reference>
<dbReference type="InterPro" id="IPR012340">
    <property type="entry name" value="NA-bd_OB-fold"/>
</dbReference>
<dbReference type="AlphaFoldDB" id="A0A8H5FEQ0"/>
<accession>A0A8H5FEQ0</accession>
<dbReference type="SUPFAM" id="SSF50249">
    <property type="entry name" value="Nucleic acid-binding proteins"/>
    <property type="match status" value="1"/>
</dbReference>
<name>A0A8H5FEQ0_9AGAR</name>
<dbReference type="EMBL" id="JAACJM010000271">
    <property type="protein sequence ID" value="KAF5334076.1"/>
    <property type="molecule type" value="Genomic_DNA"/>
</dbReference>